<evidence type="ECO:0000313" key="18">
    <source>
        <dbReference type="EMBL" id="MBB5937292.1"/>
    </source>
</evidence>
<evidence type="ECO:0000256" key="1">
    <source>
        <dbReference type="ARBA" id="ARBA00013081"/>
    </source>
</evidence>
<dbReference type="Pfam" id="PF13581">
    <property type="entry name" value="HATPase_c_2"/>
    <property type="match status" value="1"/>
</dbReference>
<evidence type="ECO:0000256" key="14">
    <source>
        <dbReference type="ARBA" id="ARBA00075117"/>
    </source>
</evidence>
<evidence type="ECO:0000256" key="7">
    <source>
        <dbReference type="ARBA" id="ARBA00022801"/>
    </source>
</evidence>
<evidence type="ECO:0000256" key="4">
    <source>
        <dbReference type="ARBA" id="ARBA00022723"/>
    </source>
</evidence>
<accession>A0A7W9UZZ8</accession>
<evidence type="ECO:0000256" key="8">
    <source>
        <dbReference type="ARBA" id="ARBA00022840"/>
    </source>
</evidence>
<evidence type="ECO:0000256" key="6">
    <source>
        <dbReference type="ARBA" id="ARBA00022777"/>
    </source>
</evidence>
<evidence type="ECO:0000256" key="5">
    <source>
        <dbReference type="ARBA" id="ARBA00022741"/>
    </source>
</evidence>
<comment type="caution">
    <text evidence="18">The sequence shown here is derived from an EMBL/GenBank/DDBJ whole genome shotgun (WGS) entry which is preliminary data.</text>
</comment>
<dbReference type="SUPFAM" id="SSF55785">
    <property type="entry name" value="PYP-like sensor domain (PAS domain)"/>
    <property type="match status" value="2"/>
</dbReference>
<dbReference type="SUPFAM" id="SSF55781">
    <property type="entry name" value="GAF domain-like"/>
    <property type="match status" value="1"/>
</dbReference>
<dbReference type="CDD" id="cd00130">
    <property type="entry name" value="PAS"/>
    <property type="match status" value="1"/>
</dbReference>
<dbReference type="GO" id="GO:0004722">
    <property type="term" value="F:protein serine/threonine phosphatase activity"/>
    <property type="evidence" value="ECO:0007669"/>
    <property type="project" value="UniProtKB-EC"/>
</dbReference>
<dbReference type="GO" id="GO:0005524">
    <property type="term" value="F:ATP binding"/>
    <property type="evidence" value="ECO:0007669"/>
    <property type="project" value="UniProtKB-KW"/>
</dbReference>
<dbReference type="InterPro" id="IPR029016">
    <property type="entry name" value="GAF-like_dom_sf"/>
</dbReference>
<dbReference type="SMART" id="SM00331">
    <property type="entry name" value="PP2C_SIG"/>
    <property type="match status" value="1"/>
</dbReference>
<name>A0A7W9UZZ8_9ACTN</name>
<dbReference type="Pfam" id="PF00989">
    <property type="entry name" value="PAS"/>
    <property type="match status" value="1"/>
</dbReference>
<keyword evidence="11" id="KW-0464">Manganese</keyword>
<feature type="region of interest" description="Disordered" evidence="16">
    <location>
        <begin position="349"/>
        <end position="515"/>
    </location>
</feature>
<dbReference type="EMBL" id="JACHJL010000011">
    <property type="protein sequence ID" value="MBB5937292.1"/>
    <property type="molecule type" value="Genomic_DNA"/>
</dbReference>
<dbReference type="Gene3D" id="3.30.565.10">
    <property type="entry name" value="Histidine kinase-like ATPase, C-terminal domain"/>
    <property type="match status" value="1"/>
</dbReference>
<keyword evidence="6" id="KW-0418">Kinase</keyword>
<feature type="compositionally biased region" description="Low complexity" evidence="16">
    <location>
        <begin position="492"/>
        <end position="504"/>
    </location>
</feature>
<dbReference type="AlphaFoldDB" id="A0A7W9UZZ8"/>
<comment type="function">
    <text evidence="13">Primarily acts as an independent SigF regulator that is sensitive to the osmosensory signal, mediating the cross talk of PknD with the SigF regulon. Possesses both phosphatase and kinase activities. The kinase domain functions as a classic anti-sigma factor-like kinase to phosphorylate the anti-anti-sigma factor domain at the canonical regulatory site, and the phosphatase domain antagonizes this activity.</text>
</comment>
<evidence type="ECO:0000256" key="9">
    <source>
        <dbReference type="ARBA" id="ARBA00022842"/>
    </source>
</evidence>
<keyword evidence="7" id="KW-0378">Hydrolase</keyword>
<keyword evidence="5" id="KW-0547">Nucleotide-binding</keyword>
<dbReference type="InterPro" id="IPR003018">
    <property type="entry name" value="GAF"/>
</dbReference>
<dbReference type="SMART" id="SM00091">
    <property type="entry name" value="PAS"/>
    <property type="match status" value="2"/>
</dbReference>
<feature type="compositionally biased region" description="Basic and acidic residues" evidence="16">
    <location>
        <begin position="426"/>
        <end position="460"/>
    </location>
</feature>
<dbReference type="SUPFAM" id="SSF55874">
    <property type="entry name" value="ATPase domain of HSP90 chaperone/DNA topoisomerase II/histidine kinase"/>
    <property type="match status" value="1"/>
</dbReference>
<evidence type="ECO:0000256" key="15">
    <source>
        <dbReference type="ARBA" id="ARBA00081350"/>
    </source>
</evidence>
<dbReference type="Gene3D" id="3.30.450.40">
    <property type="match status" value="1"/>
</dbReference>
<keyword evidence="9" id="KW-0460">Magnesium</keyword>
<evidence type="ECO:0000256" key="12">
    <source>
        <dbReference type="ARBA" id="ARBA00047761"/>
    </source>
</evidence>
<dbReference type="InterPro" id="IPR036890">
    <property type="entry name" value="HATPase_C_sf"/>
</dbReference>
<evidence type="ECO:0000259" key="17">
    <source>
        <dbReference type="PROSITE" id="PS50112"/>
    </source>
</evidence>
<keyword evidence="3" id="KW-0808">Transferase</keyword>
<keyword evidence="19" id="KW-1185">Reference proteome</keyword>
<keyword evidence="2" id="KW-0597">Phosphoprotein</keyword>
<protein>
    <recommendedName>
        <fullName evidence="1">protein-serine/threonine phosphatase</fullName>
        <ecNumber evidence="1">3.1.3.16</ecNumber>
    </recommendedName>
    <alternativeName>
        <fullName evidence="15">Protein-serine/threonine phosphatase</fullName>
    </alternativeName>
    <alternativeName>
        <fullName evidence="14">Serine/threonine-protein kinase</fullName>
    </alternativeName>
</protein>
<dbReference type="PANTHER" id="PTHR43156:SF2">
    <property type="entry name" value="STAGE II SPORULATION PROTEIN E"/>
    <property type="match status" value="1"/>
</dbReference>
<dbReference type="CDD" id="cd16936">
    <property type="entry name" value="HATPase_RsbW-like"/>
    <property type="match status" value="1"/>
</dbReference>
<dbReference type="Gene3D" id="3.30.450.20">
    <property type="entry name" value="PAS domain"/>
    <property type="match status" value="2"/>
</dbReference>
<dbReference type="InterPro" id="IPR013767">
    <property type="entry name" value="PAS_fold"/>
</dbReference>
<dbReference type="Proteomes" id="UP000588098">
    <property type="component" value="Unassembled WGS sequence"/>
</dbReference>
<dbReference type="InterPro" id="IPR036457">
    <property type="entry name" value="PPM-type-like_dom_sf"/>
</dbReference>
<evidence type="ECO:0000256" key="16">
    <source>
        <dbReference type="SAM" id="MobiDB-lite"/>
    </source>
</evidence>
<dbReference type="GO" id="GO:0046872">
    <property type="term" value="F:metal ion binding"/>
    <property type="evidence" value="ECO:0007669"/>
    <property type="project" value="UniProtKB-KW"/>
</dbReference>
<feature type="compositionally biased region" description="Low complexity" evidence="16">
    <location>
        <begin position="387"/>
        <end position="425"/>
    </location>
</feature>
<dbReference type="GO" id="GO:0006355">
    <property type="term" value="P:regulation of DNA-templated transcription"/>
    <property type="evidence" value="ECO:0007669"/>
    <property type="project" value="InterPro"/>
</dbReference>
<dbReference type="InterPro" id="IPR003594">
    <property type="entry name" value="HATPase_dom"/>
</dbReference>
<evidence type="ECO:0000256" key="13">
    <source>
        <dbReference type="ARBA" id="ARBA00056274"/>
    </source>
</evidence>
<evidence type="ECO:0000256" key="11">
    <source>
        <dbReference type="ARBA" id="ARBA00023211"/>
    </source>
</evidence>
<proteinExistence type="predicted"/>
<gene>
    <name evidence="18" type="ORF">FHS42_004371</name>
</gene>
<feature type="domain" description="PAS" evidence="17">
    <location>
        <begin position="21"/>
        <end position="59"/>
    </location>
</feature>
<evidence type="ECO:0000256" key="2">
    <source>
        <dbReference type="ARBA" id="ARBA00022553"/>
    </source>
</evidence>
<evidence type="ECO:0000256" key="3">
    <source>
        <dbReference type="ARBA" id="ARBA00022679"/>
    </source>
</evidence>
<dbReference type="FunFam" id="3.30.565.10:FF:000028">
    <property type="entry name" value="PAS sensor protein"/>
    <property type="match status" value="1"/>
</dbReference>
<feature type="compositionally biased region" description="Basic and acidic residues" evidence="16">
    <location>
        <begin position="505"/>
        <end position="515"/>
    </location>
</feature>
<dbReference type="PROSITE" id="PS50112">
    <property type="entry name" value="PAS"/>
    <property type="match status" value="1"/>
</dbReference>
<comment type="catalytic activity">
    <reaction evidence="12">
        <text>O-phospho-L-seryl-[protein] + H2O = L-seryl-[protein] + phosphate</text>
        <dbReference type="Rhea" id="RHEA:20629"/>
        <dbReference type="Rhea" id="RHEA-COMP:9863"/>
        <dbReference type="Rhea" id="RHEA-COMP:11604"/>
        <dbReference type="ChEBI" id="CHEBI:15377"/>
        <dbReference type="ChEBI" id="CHEBI:29999"/>
        <dbReference type="ChEBI" id="CHEBI:43474"/>
        <dbReference type="ChEBI" id="CHEBI:83421"/>
        <dbReference type="EC" id="3.1.3.16"/>
    </reaction>
</comment>
<dbReference type="InterPro" id="IPR001932">
    <property type="entry name" value="PPM-type_phosphatase-like_dom"/>
</dbReference>
<dbReference type="Pfam" id="PF01590">
    <property type="entry name" value="GAF"/>
    <property type="match status" value="1"/>
</dbReference>
<dbReference type="EC" id="3.1.3.16" evidence="1"/>
<dbReference type="Gene3D" id="3.60.40.10">
    <property type="entry name" value="PPM-type phosphatase domain"/>
    <property type="match status" value="1"/>
</dbReference>
<dbReference type="PANTHER" id="PTHR43156">
    <property type="entry name" value="STAGE II SPORULATION PROTEIN E-RELATED"/>
    <property type="match status" value="1"/>
</dbReference>
<dbReference type="InterPro" id="IPR052016">
    <property type="entry name" value="Bact_Sigma-Reg"/>
</dbReference>
<keyword evidence="8" id="KW-0067">ATP-binding</keyword>
<dbReference type="GO" id="GO:0016301">
    <property type="term" value="F:kinase activity"/>
    <property type="evidence" value="ECO:0007669"/>
    <property type="project" value="UniProtKB-KW"/>
</dbReference>
<dbReference type="RefSeq" id="WP_184574156.1">
    <property type="nucleotide sequence ID" value="NZ_JACHJL010000011.1"/>
</dbReference>
<dbReference type="FunFam" id="3.60.40.10:FF:000005">
    <property type="entry name" value="Serine/threonine protein phosphatase"/>
    <property type="match status" value="1"/>
</dbReference>
<keyword evidence="4" id="KW-0479">Metal-binding</keyword>
<sequence>MRRADTNNDPVSVLSDPAGAVLDAHGVIMGWTPEAAKLLGLTGEEACGRHISELVMRRDEWREALDVRAAGRWEGRALVRHATGREFLVVFRVLTLGGDPCRTDAARYLVLAASATTYERWRQDIAFSHELFFQDRMGVALFDAHLRLVRTNAHLLSYTGVPAELAGQGLGNFLYAEDAAAIEEHLAEVLRTGDLRLGVEVLVRTLDDPRSGRHMTISAFRLCDPHDGGLVGVAAFFTDITAHVRAQQRLDLLHHAAAVLGESLSIIRTSEDLSGVLVPALADLAAVDLADPVLIGEEPAHDGEHLFALRRMAVAGSDSNPLPTGPMTLSSIDTTRATDITAAAEAVDSSRAATVARNGRSPTGRGGVIADLRRTATGGAGPERTKSTGTTGSTGDTDSPASAAGAAAAETSDTSDTADTSTGARGESDGGDRGRGPRHGERAEYGSRSDQSNRDGDRGDANGQQPAGGAYGEQDAPDAPDAPDAHSSPLNQHSPHGQHSQHSQHGSDADDRDKSEEVLAWARSVPGAHSVMTAPLHARGILLGRVTVWRTGTTAPFDAEDLTLLEEVAARAGLAVDNARRYTRERRAAIKLQRSLLPPAVADVVAAETASVYLPTDATRGVGGDWFDVIPLSSARVALVVGDVVGHGLQATATMGRLRTAVRTLADLDVDPEELLTHLDDLVLQLTVEADSDRPGIEDGASHSLTDSVGASCLYITYDPVTRQCVMASAGHPPPALICPDGTIRFIELDPGPPLGVSSLPFELTEVELPPGSVLALFTDGLVERGTGDVDVGMAELRARLLRADVLNRPLAGLPREIVSGLPPSRLPDDVTLLLARMRVVPEADTAAWALEADPARVARIRELVARQLSDWGLEELAFTTELVVSELVTNAIRYAGGPVELRLIRAGVLICEVSDPSSTQPRMRRARATDEGGRGLYLVAQLTSRWGSRYTRHGKTIWTEQPLPDR</sequence>
<dbReference type="InterPro" id="IPR000014">
    <property type="entry name" value="PAS"/>
</dbReference>
<dbReference type="Pfam" id="PF08448">
    <property type="entry name" value="PAS_4"/>
    <property type="match status" value="1"/>
</dbReference>
<dbReference type="InterPro" id="IPR013656">
    <property type="entry name" value="PAS_4"/>
</dbReference>
<reference evidence="18 19" key="1">
    <citation type="submission" date="2020-08" db="EMBL/GenBank/DDBJ databases">
        <title>Genomic Encyclopedia of Type Strains, Phase III (KMG-III): the genomes of soil and plant-associated and newly described type strains.</title>
        <authorList>
            <person name="Whitman W."/>
        </authorList>
    </citation>
    <scope>NUCLEOTIDE SEQUENCE [LARGE SCALE GENOMIC DNA]</scope>
    <source>
        <strain evidence="18 19">CECT 8305</strain>
    </source>
</reference>
<dbReference type="Pfam" id="PF07228">
    <property type="entry name" value="SpoIIE"/>
    <property type="match status" value="1"/>
</dbReference>
<dbReference type="SUPFAM" id="SSF81606">
    <property type="entry name" value="PP2C-like"/>
    <property type="match status" value="1"/>
</dbReference>
<evidence type="ECO:0000313" key="19">
    <source>
        <dbReference type="Proteomes" id="UP000588098"/>
    </source>
</evidence>
<dbReference type="SMART" id="SM00065">
    <property type="entry name" value="GAF"/>
    <property type="match status" value="1"/>
</dbReference>
<dbReference type="InterPro" id="IPR035965">
    <property type="entry name" value="PAS-like_dom_sf"/>
</dbReference>
<evidence type="ECO:0000256" key="10">
    <source>
        <dbReference type="ARBA" id="ARBA00022912"/>
    </source>
</evidence>
<keyword evidence="10" id="KW-0904">Protein phosphatase</keyword>
<organism evidence="18 19">
    <name type="scientific">Streptomyces zagrosensis</name>
    <dbReference type="NCBI Taxonomy" id="1042984"/>
    <lineage>
        <taxon>Bacteria</taxon>
        <taxon>Bacillati</taxon>
        <taxon>Actinomycetota</taxon>
        <taxon>Actinomycetes</taxon>
        <taxon>Kitasatosporales</taxon>
        <taxon>Streptomycetaceae</taxon>
        <taxon>Streptomyces</taxon>
    </lineage>
</organism>